<dbReference type="Proteomes" id="UP001433508">
    <property type="component" value="Unassembled WGS sequence"/>
</dbReference>
<protein>
    <submittedName>
        <fullName evidence="1">Kinase-like domain-containing protein</fullName>
    </submittedName>
</protein>
<reference evidence="2" key="1">
    <citation type="journal article" date="2024" name="Front. Bioeng. Biotechnol.">
        <title>Genome-scale model development and genomic sequencing of the oleaginous clade Lipomyces.</title>
        <authorList>
            <person name="Czajka J.J."/>
            <person name="Han Y."/>
            <person name="Kim J."/>
            <person name="Mondo S.J."/>
            <person name="Hofstad B.A."/>
            <person name="Robles A."/>
            <person name="Haridas S."/>
            <person name="Riley R."/>
            <person name="LaButti K."/>
            <person name="Pangilinan J."/>
            <person name="Andreopoulos W."/>
            <person name="Lipzen A."/>
            <person name="Yan J."/>
            <person name="Wang M."/>
            <person name="Ng V."/>
            <person name="Grigoriev I.V."/>
            <person name="Spatafora J.W."/>
            <person name="Magnuson J.K."/>
            <person name="Baker S.E."/>
            <person name="Pomraning K.R."/>
        </authorList>
    </citation>
    <scope>NUCLEOTIDE SEQUENCE [LARGE SCALE GENOMIC DNA]</scope>
    <source>
        <strain evidence="2">CBS 7786</strain>
    </source>
</reference>
<sequence length="343" mass="38470">MSQYESHSDVRHADTDGRLQVDTCTAESLCPDQPVVYQDVHDLDEEGWDKAARNGEIMEVAKLGEGASGSVTKCRLRQGSTVFALKTISANPNPEIQKQLLRELLYNRSCNSPHIVKYFGRFVNSHNASISIAMEYCAGGSLDAIYHHVSARGGRIGELVLGKIAEGVLSGLSYLHERRIIHRDIKPQNILLDKNGQVKLCDFGVSGEVVNSLATTFTGTSYYMAPERIQGQPYTVTSDVWSLGLTLMEVAQHRFPFPPEGEPQLMPIEVLTYIVNMPPPRLQDEPHNGITWSESFHHFLACCLEKDTKKRPSPRQMLKHPWIIGISGKRVRMDKFVHECWAN</sequence>
<organism evidence="1 2">
    <name type="scientific">Lipomyces kononenkoae</name>
    <name type="common">Yeast</name>
    <dbReference type="NCBI Taxonomy" id="34357"/>
    <lineage>
        <taxon>Eukaryota</taxon>
        <taxon>Fungi</taxon>
        <taxon>Dikarya</taxon>
        <taxon>Ascomycota</taxon>
        <taxon>Saccharomycotina</taxon>
        <taxon>Lipomycetes</taxon>
        <taxon>Lipomycetales</taxon>
        <taxon>Lipomycetaceae</taxon>
        <taxon>Lipomyces</taxon>
    </lineage>
</organism>
<name>A0ACC3TBS6_LIPKO</name>
<accession>A0ACC3TBS6</accession>
<evidence type="ECO:0000313" key="2">
    <source>
        <dbReference type="Proteomes" id="UP001433508"/>
    </source>
</evidence>
<dbReference type="EMBL" id="MU971336">
    <property type="protein sequence ID" value="KAK9241136.1"/>
    <property type="molecule type" value="Genomic_DNA"/>
</dbReference>
<proteinExistence type="predicted"/>
<gene>
    <name evidence="1" type="ORF">V1525DRAFT_335540</name>
</gene>
<comment type="caution">
    <text evidence="1">The sequence shown here is derived from an EMBL/GenBank/DDBJ whole genome shotgun (WGS) entry which is preliminary data.</text>
</comment>
<keyword evidence="2" id="KW-1185">Reference proteome</keyword>
<evidence type="ECO:0000313" key="1">
    <source>
        <dbReference type="EMBL" id="KAK9241136.1"/>
    </source>
</evidence>